<gene>
    <name evidence="1" type="ORF">UT42_C0002G0004</name>
</gene>
<dbReference type="Proteomes" id="UP000034048">
    <property type="component" value="Unassembled WGS sequence"/>
</dbReference>
<evidence type="ECO:0000313" key="2">
    <source>
        <dbReference type="Proteomes" id="UP000034048"/>
    </source>
</evidence>
<reference evidence="1 2" key="1">
    <citation type="journal article" date="2015" name="Nature">
        <title>rRNA introns, odd ribosomes, and small enigmatic genomes across a large radiation of phyla.</title>
        <authorList>
            <person name="Brown C.T."/>
            <person name="Hug L.A."/>
            <person name="Thomas B.C."/>
            <person name="Sharon I."/>
            <person name="Castelle C.J."/>
            <person name="Singh A."/>
            <person name="Wilkins M.J."/>
            <person name="Williams K.H."/>
            <person name="Banfield J.F."/>
        </authorList>
    </citation>
    <scope>NUCLEOTIDE SEQUENCE [LARGE SCALE GENOMIC DNA]</scope>
</reference>
<evidence type="ECO:0000313" key="1">
    <source>
        <dbReference type="EMBL" id="KKR15423.1"/>
    </source>
</evidence>
<organism evidence="1 2">
    <name type="scientific">Candidatus Falkowbacteria bacterium GW2011_GWA2_39_24</name>
    <dbReference type="NCBI Taxonomy" id="1618634"/>
    <lineage>
        <taxon>Bacteria</taxon>
        <taxon>Candidatus Falkowiibacteriota</taxon>
    </lineage>
</organism>
<dbReference type="EMBL" id="LBWS01000002">
    <property type="protein sequence ID" value="KKR15423.1"/>
    <property type="molecule type" value="Genomic_DNA"/>
</dbReference>
<sequence length="63" mass="7180">MSNTEISANLKKYQKASANSKARRSYFSAFEKKMIYRTTKTENPQTTMGMVNKVLNKLAIKTS</sequence>
<proteinExistence type="predicted"/>
<dbReference type="AlphaFoldDB" id="A0A0G0NIU1"/>
<accession>A0A0G0NIU1</accession>
<comment type="caution">
    <text evidence="1">The sequence shown here is derived from an EMBL/GenBank/DDBJ whole genome shotgun (WGS) entry which is preliminary data.</text>
</comment>
<protein>
    <submittedName>
        <fullName evidence="1">Uncharacterized protein</fullName>
    </submittedName>
</protein>
<name>A0A0G0NIU1_9BACT</name>